<reference evidence="2 3" key="1">
    <citation type="submission" date="2021-06" db="EMBL/GenBank/DDBJ databases">
        <authorList>
            <person name="Palmer J.M."/>
        </authorList>
    </citation>
    <scope>NUCLEOTIDE SEQUENCE [LARGE SCALE GENOMIC DNA]</scope>
    <source>
        <strain evidence="2 3">CL_MEX2019</strain>
        <tissue evidence="2">Muscle</tissue>
    </source>
</reference>
<proteinExistence type="predicted"/>
<gene>
    <name evidence="2" type="ORF">CHARACLAT_026583</name>
</gene>
<keyword evidence="3" id="KW-1185">Reference proteome</keyword>
<feature type="region of interest" description="Disordered" evidence="1">
    <location>
        <begin position="1"/>
        <end position="45"/>
    </location>
</feature>
<dbReference type="Proteomes" id="UP001352852">
    <property type="component" value="Unassembled WGS sequence"/>
</dbReference>
<comment type="caution">
    <text evidence="2">The sequence shown here is derived from an EMBL/GenBank/DDBJ whole genome shotgun (WGS) entry which is preliminary data.</text>
</comment>
<sequence>MFLKGKETIAEPEGSLDQVTSWQSSSNQPLKGALKRTPSTLQRPTTYCPKKLQAVTLRSLSTAISLADQAVPEHTLFPIDGHTSSFIPVF</sequence>
<accession>A0ABU7E3S6</accession>
<evidence type="ECO:0000313" key="2">
    <source>
        <dbReference type="EMBL" id="MED6281901.1"/>
    </source>
</evidence>
<name>A0ABU7E3S6_9TELE</name>
<organism evidence="2 3">
    <name type="scientific">Characodon lateralis</name>
    <dbReference type="NCBI Taxonomy" id="208331"/>
    <lineage>
        <taxon>Eukaryota</taxon>
        <taxon>Metazoa</taxon>
        <taxon>Chordata</taxon>
        <taxon>Craniata</taxon>
        <taxon>Vertebrata</taxon>
        <taxon>Euteleostomi</taxon>
        <taxon>Actinopterygii</taxon>
        <taxon>Neopterygii</taxon>
        <taxon>Teleostei</taxon>
        <taxon>Neoteleostei</taxon>
        <taxon>Acanthomorphata</taxon>
        <taxon>Ovalentaria</taxon>
        <taxon>Atherinomorphae</taxon>
        <taxon>Cyprinodontiformes</taxon>
        <taxon>Goodeidae</taxon>
        <taxon>Characodon</taxon>
    </lineage>
</organism>
<dbReference type="EMBL" id="JAHUTJ010044218">
    <property type="protein sequence ID" value="MED6281901.1"/>
    <property type="molecule type" value="Genomic_DNA"/>
</dbReference>
<evidence type="ECO:0000313" key="3">
    <source>
        <dbReference type="Proteomes" id="UP001352852"/>
    </source>
</evidence>
<feature type="compositionally biased region" description="Polar residues" evidence="1">
    <location>
        <begin position="17"/>
        <end position="29"/>
    </location>
</feature>
<evidence type="ECO:0000256" key="1">
    <source>
        <dbReference type="SAM" id="MobiDB-lite"/>
    </source>
</evidence>
<protein>
    <submittedName>
        <fullName evidence="2">Uncharacterized protein</fullName>
    </submittedName>
</protein>